<evidence type="ECO:0000313" key="2">
    <source>
        <dbReference type="EMBL" id="WDE05276.1"/>
    </source>
</evidence>
<dbReference type="AlphaFoldDB" id="A0AAE9Z1W3"/>
<keyword evidence="1" id="KW-0812">Transmembrane</keyword>
<dbReference type="Proteomes" id="UP000032352">
    <property type="component" value="Chromosome"/>
</dbReference>
<dbReference type="KEGG" id="tvd:SG34_028970"/>
<evidence type="ECO:0000256" key="1">
    <source>
        <dbReference type="SAM" id="Phobius"/>
    </source>
</evidence>
<gene>
    <name evidence="2" type="ORF">SG34_028970</name>
</gene>
<keyword evidence="3" id="KW-1185">Reference proteome</keyword>
<accession>A0AAE9Z1W3</accession>
<protein>
    <submittedName>
        <fullName evidence="2">Uncharacterized protein</fullName>
    </submittedName>
</protein>
<dbReference type="RefSeq" id="WP_152647377.1">
    <property type="nucleotide sequence ID" value="NZ_CP059733.1"/>
</dbReference>
<reference evidence="2 3" key="2">
    <citation type="journal article" date="2022" name="Mar. Drugs">
        <title>Bioassay-Guided Fractionation Leads to the Detection of Cholic Acid Generated by the Rare Thalassomonas sp.</title>
        <authorList>
            <person name="Pheiffer F."/>
            <person name="Schneider Y.K."/>
            <person name="Hansen E.H."/>
            <person name="Andersen J.H."/>
            <person name="Isaksson J."/>
            <person name="Busche T."/>
            <person name="R C."/>
            <person name="Kalinowski J."/>
            <person name="Zyl L.V."/>
            <person name="Trindade M."/>
        </authorList>
    </citation>
    <scope>NUCLEOTIDE SEQUENCE [LARGE SCALE GENOMIC DNA]</scope>
    <source>
        <strain evidence="2 3">XOM25</strain>
    </source>
</reference>
<reference evidence="2 3" key="1">
    <citation type="journal article" date="2015" name="Genome Announc.">
        <title>Draft Genome Sequences of Marine Isolates of Thalassomonas viridans and Thalassomonas actiniarum.</title>
        <authorList>
            <person name="Olonade I."/>
            <person name="van Zyl L.J."/>
            <person name="Trindade M."/>
        </authorList>
    </citation>
    <scope>NUCLEOTIDE SEQUENCE [LARGE SCALE GENOMIC DNA]</scope>
    <source>
        <strain evidence="2 3">XOM25</strain>
    </source>
</reference>
<dbReference type="EMBL" id="CP059733">
    <property type="protein sequence ID" value="WDE05276.1"/>
    <property type="molecule type" value="Genomic_DNA"/>
</dbReference>
<keyword evidence="1" id="KW-1133">Transmembrane helix</keyword>
<feature type="transmembrane region" description="Helical" evidence="1">
    <location>
        <begin position="45"/>
        <end position="66"/>
    </location>
</feature>
<organism evidence="2 3">
    <name type="scientific">Thalassomonas viridans</name>
    <dbReference type="NCBI Taxonomy" id="137584"/>
    <lineage>
        <taxon>Bacteria</taxon>
        <taxon>Pseudomonadati</taxon>
        <taxon>Pseudomonadota</taxon>
        <taxon>Gammaproteobacteria</taxon>
        <taxon>Alteromonadales</taxon>
        <taxon>Colwelliaceae</taxon>
        <taxon>Thalassomonas</taxon>
    </lineage>
</organism>
<sequence length="81" mass="8677">MANVYDMPELHSVKVFVTENTPPRRRHGFANTSNTSNAGLHSPHGFTGCSIVSGFIAVCFIGSSFIDRNVPLTFAGGQAHV</sequence>
<proteinExistence type="predicted"/>
<evidence type="ECO:0000313" key="3">
    <source>
        <dbReference type="Proteomes" id="UP000032352"/>
    </source>
</evidence>
<name>A0AAE9Z1W3_9GAMM</name>
<keyword evidence="1" id="KW-0472">Membrane</keyword>